<dbReference type="GO" id="GO:0008710">
    <property type="term" value="F:8-amino-7-oxononanoate synthase activity"/>
    <property type="evidence" value="ECO:0007669"/>
    <property type="project" value="UniProtKB-UniRule"/>
</dbReference>
<evidence type="ECO:0000256" key="4">
    <source>
        <dbReference type="ARBA" id="ARBA00013187"/>
    </source>
</evidence>
<protein>
    <recommendedName>
        <fullName evidence="4 9">8-amino-7-oxononanoate synthase</fullName>
        <ecNumber evidence="4 9">2.3.1.47</ecNumber>
    </recommendedName>
</protein>
<keyword evidence="7 10" id="KW-0663">Pyridoxal phosphate</keyword>
<organism evidence="12 13">
    <name type="scientific">Candidatus Jettenia ecosi</name>
    <dbReference type="NCBI Taxonomy" id="2494326"/>
    <lineage>
        <taxon>Bacteria</taxon>
        <taxon>Pseudomonadati</taxon>
        <taxon>Planctomycetota</taxon>
        <taxon>Candidatus Brocadiia</taxon>
        <taxon>Candidatus Brocadiales</taxon>
        <taxon>Candidatus Brocadiaceae</taxon>
        <taxon>Candidatus Jettenia</taxon>
    </lineage>
</organism>
<comment type="caution">
    <text evidence="12">The sequence shown here is derived from an EMBL/GenBank/DDBJ whole genome shotgun (WGS) entry which is preliminary data.</text>
</comment>
<dbReference type="AlphaFoldDB" id="A0A533Q8P4"/>
<evidence type="ECO:0000256" key="9">
    <source>
        <dbReference type="NCBIfam" id="TIGR00858"/>
    </source>
</evidence>
<dbReference type="InterPro" id="IPR004723">
    <property type="entry name" value="AONS_Archaea/Proteobacteria"/>
</dbReference>
<evidence type="ECO:0000256" key="7">
    <source>
        <dbReference type="ARBA" id="ARBA00022898"/>
    </source>
</evidence>
<dbReference type="FunFam" id="3.40.640.10:FF:000006">
    <property type="entry name" value="5-aminolevulinate synthase, mitochondrial"/>
    <property type="match status" value="1"/>
</dbReference>
<evidence type="ECO:0000313" key="12">
    <source>
        <dbReference type="EMBL" id="TLD41053.1"/>
    </source>
</evidence>
<dbReference type="PANTHER" id="PTHR13693:SF100">
    <property type="entry name" value="8-AMINO-7-OXONONANOATE SYNTHASE"/>
    <property type="match status" value="1"/>
</dbReference>
<dbReference type="InterPro" id="IPR050087">
    <property type="entry name" value="AON_synthase_class-II"/>
</dbReference>
<dbReference type="Gene3D" id="3.90.1150.10">
    <property type="entry name" value="Aspartate Aminotransferase, domain 1"/>
    <property type="match status" value="1"/>
</dbReference>
<dbReference type="GO" id="GO:0030170">
    <property type="term" value="F:pyridoxal phosphate binding"/>
    <property type="evidence" value="ECO:0007669"/>
    <property type="project" value="InterPro"/>
</dbReference>
<comment type="pathway">
    <text evidence="2">Cofactor biosynthesis; biotin biosynthesis.</text>
</comment>
<dbReference type="Proteomes" id="UP000319783">
    <property type="component" value="Unassembled WGS sequence"/>
</dbReference>
<reference evidence="12 13" key="1">
    <citation type="submission" date="2019-04" db="EMBL/GenBank/DDBJ databases">
        <title>Genome of a novel bacterium Candidatus Jettenia ecosi reconstructed from metagenome of an anammox bioreactor.</title>
        <authorList>
            <person name="Mardanov A.V."/>
            <person name="Beletsky A.V."/>
            <person name="Ravin N.V."/>
            <person name="Botchkova E.A."/>
            <person name="Litti Y.V."/>
            <person name="Nozhevnikova A.N."/>
        </authorList>
    </citation>
    <scope>NUCLEOTIDE SEQUENCE [LARGE SCALE GENOMIC DNA]</scope>
    <source>
        <strain evidence="12">J2</strain>
    </source>
</reference>
<evidence type="ECO:0000256" key="2">
    <source>
        <dbReference type="ARBA" id="ARBA00004746"/>
    </source>
</evidence>
<dbReference type="Gene3D" id="3.40.640.10">
    <property type="entry name" value="Type I PLP-dependent aspartate aminotransferase-like (Major domain)"/>
    <property type="match status" value="1"/>
</dbReference>
<dbReference type="InterPro" id="IPR015424">
    <property type="entry name" value="PyrdxlP-dep_Trfase"/>
</dbReference>
<keyword evidence="6" id="KW-0093">Biotin biosynthesis</keyword>
<comment type="catalytic activity">
    <reaction evidence="8">
        <text>6-carboxyhexanoyl-[ACP] + L-alanine + H(+) = (8S)-8-amino-7-oxononanoate + holo-[ACP] + CO2</text>
        <dbReference type="Rhea" id="RHEA:42288"/>
        <dbReference type="Rhea" id="RHEA-COMP:9685"/>
        <dbReference type="Rhea" id="RHEA-COMP:9955"/>
        <dbReference type="ChEBI" id="CHEBI:15378"/>
        <dbReference type="ChEBI" id="CHEBI:16526"/>
        <dbReference type="ChEBI" id="CHEBI:57972"/>
        <dbReference type="ChEBI" id="CHEBI:64479"/>
        <dbReference type="ChEBI" id="CHEBI:78846"/>
        <dbReference type="ChEBI" id="CHEBI:149468"/>
        <dbReference type="EC" id="2.3.1.47"/>
    </reaction>
</comment>
<evidence type="ECO:0000256" key="3">
    <source>
        <dbReference type="ARBA" id="ARBA00011738"/>
    </source>
</evidence>
<evidence type="ECO:0000256" key="1">
    <source>
        <dbReference type="ARBA" id="ARBA00001933"/>
    </source>
</evidence>
<feature type="domain" description="Aminotransferase class I/classII large" evidence="11">
    <location>
        <begin position="68"/>
        <end position="407"/>
    </location>
</feature>
<dbReference type="Pfam" id="PF00155">
    <property type="entry name" value="Aminotran_1_2"/>
    <property type="match status" value="1"/>
</dbReference>
<keyword evidence="5" id="KW-0808">Transferase</keyword>
<feature type="modified residue" description="N6-(pyridoxal phosphate)lysine" evidence="10">
    <location>
        <position position="266"/>
    </location>
</feature>
<comment type="cofactor">
    <cofactor evidence="1 10">
        <name>pyridoxal 5'-phosphate</name>
        <dbReference type="ChEBI" id="CHEBI:597326"/>
    </cofactor>
</comment>
<dbReference type="NCBIfam" id="TIGR00858">
    <property type="entry name" value="bioF"/>
    <property type="match status" value="1"/>
</dbReference>
<dbReference type="InterPro" id="IPR015422">
    <property type="entry name" value="PyrdxlP-dep_Trfase_small"/>
</dbReference>
<dbReference type="EMBL" id="SULG01000065">
    <property type="protein sequence ID" value="TLD41053.1"/>
    <property type="molecule type" value="Genomic_DNA"/>
</dbReference>
<dbReference type="GO" id="GO:0009102">
    <property type="term" value="P:biotin biosynthetic process"/>
    <property type="evidence" value="ECO:0007669"/>
    <property type="project" value="UniProtKB-UniRule"/>
</dbReference>
<comment type="subunit">
    <text evidence="3">Homodimer.</text>
</comment>
<evidence type="ECO:0000256" key="10">
    <source>
        <dbReference type="PIRSR" id="PIRSR604723-51"/>
    </source>
</evidence>
<dbReference type="InterPro" id="IPR004839">
    <property type="entry name" value="Aminotransferase_I/II_large"/>
</dbReference>
<evidence type="ECO:0000313" key="13">
    <source>
        <dbReference type="Proteomes" id="UP000319783"/>
    </source>
</evidence>
<accession>A0A533Q8P4</accession>
<dbReference type="PANTHER" id="PTHR13693">
    <property type="entry name" value="CLASS II AMINOTRANSFERASE/8-AMINO-7-OXONONANOATE SYNTHASE"/>
    <property type="match status" value="1"/>
</dbReference>
<dbReference type="InterPro" id="IPR015421">
    <property type="entry name" value="PyrdxlP-dep_Trfase_major"/>
</dbReference>
<dbReference type="SUPFAM" id="SSF53383">
    <property type="entry name" value="PLP-dependent transferases"/>
    <property type="match status" value="1"/>
</dbReference>
<evidence type="ECO:0000256" key="6">
    <source>
        <dbReference type="ARBA" id="ARBA00022756"/>
    </source>
</evidence>
<proteinExistence type="predicted"/>
<dbReference type="EC" id="2.3.1.47" evidence="4 9"/>
<dbReference type="UniPathway" id="UPA00078"/>
<evidence type="ECO:0000256" key="8">
    <source>
        <dbReference type="ARBA" id="ARBA00047715"/>
    </source>
</evidence>
<dbReference type="CDD" id="cd06454">
    <property type="entry name" value="KBL_like"/>
    <property type="match status" value="1"/>
</dbReference>
<evidence type="ECO:0000256" key="5">
    <source>
        <dbReference type="ARBA" id="ARBA00022679"/>
    </source>
</evidence>
<evidence type="ECO:0000259" key="11">
    <source>
        <dbReference type="Pfam" id="PF00155"/>
    </source>
</evidence>
<name>A0A533Q8P4_9BACT</name>
<gene>
    <name evidence="12" type="ORF">JETT_2699</name>
</gene>
<sequence>MGSPQRVNFRENPDNTEIYISYTRNVCAMGTDFILDELKGLKDRSLMREYRTIEGPQGPHIQIQGTSYLSFCSNNYLGLANHPKIKQAAIEAIHQYGWGTGASRLVSGNMILHEKLEKKIAEFKGTEAALLFPTGYMANMGALCALVTKGDLVIGDKLNHASIVDGCRQSGATFRIYPHNNIHKLESLLQRSAPFRRKLIVTDSVFSMDGDIAPLPEIVELAKRYDAMLMIDDAHATGVFGRQGKGMIEHYGLEGKIDIIMGSLSKAIGSVGGFIAGSNYLIDFLKNKARSFIYTTALPPSLCAASLAGLTLIQEDISLIDRLWSNINYVKFRLSEFIHTIAVESPIVPIVIGPAKDALDLSGILYKRGILIPAIRPPTVPSGTSRLRISLMATHTEEDINRLLDTLKDIGFLTSGNHKTSDQ</sequence>